<feature type="transmembrane region" description="Helical" evidence="1">
    <location>
        <begin position="30"/>
        <end position="47"/>
    </location>
</feature>
<dbReference type="InterPro" id="IPR025699">
    <property type="entry name" value="ABC2_memb-like"/>
</dbReference>
<protein>
    <submittedName>
        <fullName evidence="2">ABC-type transport system involved in multi-copper enzyme maturation permease subunit</fullName>
    </submittedName>
</protein>
<dbReference type="PANTHER" id="PTHR41309:SF2">
    <property type="entry name" value="MEMBRANE PROTEIN"/>
    <property type="match status" value="1"/>
</dbReference>
<keyword evidence="3" id="KW-1185">Reference proteome</keyword>
<proteinExistence type="predicted"/>
<keyword evidence="1" id="KW-0812">Transmembrane</keyword>
<dbReference type="RefSeq" id="WP_246439353.1">
    <property type="nucleotide sequence ID" value="NZ_JBHLZA010000007.1"/>
</dbReference>
<evidence type="ECO:0000313" key="2">
    <source>
        <dbReference type="EMBL" id="MBB6444539.1"/>
    </source>
</evidence>
<feature type="transmembrane region" description="Helical" evidence="1">
    <location>
        <begin position="109"/>
        <end position="128"/>
    </location>
</feature>
<evidence type="ECO:0000256" key="1">
    <source>
        <dbReference type="SAM" id="Phobius"/>
    </source>
</evidence>
<feature type="transmembrane region" description="Helical" evidence="1">
    <location>
        <begin position="179"/>
        <end position="198"/>
    </location>
</feature>
<organism evidence="2 3">
    <name type="scientific">Bacillus benzoevorans</name>
    <dbReference type="NCBI Taxonomy" id="1456"/>
    <lineage>
        <taxon>Bacteria</taxon>
        <taxon>Bacillati</taxon>
        <taxon>Bacillota</taxon>
        <taxon>Bacilli</taxon>
        <taxon>Bacillales</taxon>
        <taxon>Bacillaceae</taxon>
        <taxon>Bacillus</taxon>
    </lineage>
</organism>
<dbReference type="EMBL" id="JACHGK010000002">
    <property type="protein sequence ID" value="MBB6444539.1"/>
    <property type="molecule type" value="Genomic_DNA"/>
</dbReference>
<name>A0A7X0LVQ9_9BACI</name>
<dbReference type="AlphaFoldDB" id="A0A7X0LVQ9"/>
<gene>
    <name evidence="2" type="ORF">HNR53_001147</name>
</gene>
<feature type="transmembrane region" description="Helical" evidence="1">
    <location>
        <begin position="72"/>
        <end position="97"/>
    </location>
</feature>
<feature type="transmembrane region" description="Helical" evidence="1">
    <location>
        <begin position="140"/>
        <end position="159"/>
    </location>
</feature>
<dbReference type="PANTHER" id="PTHR41309">
    <property type="entry name" value="MEMBRANE PROTEIN-RELATED"/>
    <property type="match status" value="1"/>
</dbReference>
<keyword evidence="1" id="KW-1133">Transmembrane helix</keyword>
<dbReference type="Proteomes" id="UP000531594">
    <property type="component" value="Unassembled WGS sequence"/>
</dbReference>
<reference evidence="2 3" key="1">
    <citation type="submission" date="2020-08" db="EMBL/GenBank/DDBJ databases">
        <title>Genomic Encyclopedia of Type Strains, Phase IV (KMG-IV): sequencing the most valuable type-strain genomes for metagenomic binning, comparative biology and taxonomic classification.</title>
        <authorList>
            <person name="Goeker M."/>
        </authorList>
    </citation>
    <scope>NUCLEOTIDE SEQUENCE [LARGE SCALE GENOMIC DNA]</scope>
    <source>
        <strain evidence="2 3">DSM 5391</strain>
    </source>
</reference>
<evidence type="ECO:0000313" key="3">
    <source>
        <dbReference type="Proteomes" id="UP000531594"/>
    </source>
</evidence>
<accession>A0A7X0LVQ9</accession>
<sequence length="208" mass="23098">MLQKKSFAFALLLMLFFSFTLSNLGPTGITIGIITIAYQLGLGASALEDKNNSDIILISLPIKKKTIVLSKYLSIFVYLLYAVLGFSCLYLAVNLFAIPYEIPLTKAGVVSAIASGIIFFSITYPLIFRFGYLKSKMPNFFLFFVLILGGTAAAVNLFYNEQSVLGQKLAQFLEGAGAMFTVIFLFGLAIIWTVSYLISLRFYTKREF</sequence>
<keyword evidence="1" id="KW-0472">Membrane</keyword>
<comment type="caution">
    <text evidence="2">The sequence shown here is derived from an EMBL/GenBank/DDBJ whole genome shotgun (WGS) entry which is preliminary data.</text>
</comment>
<dbReference type="Pfam" id="PF13346">
    <property type="entry name" value="ABC2_membrane_5"/>
    <property type="match status" value="1"/>
</dbReference>